<dbReference type="Pfam" id="PF07715">
    <property type="entry name" value="Plug"/>
    <property type="match status" value="1"/>
</dbReference>
<feature type="domain" description="TonB-dependent receptor plug" evidence="15">
    <location>
        <begin position="101"/>
        <end position="200"/>
    </location>
</feature>
<evidence type="ECO:0000259" key="15">
    <source>
        <dbReference type="Pfam" id="PF07715"/>
    </source>
</evidence>
<dbReference type="InterPro" id="IPR037066">
    <property type="entry name" value="Plug_dom_sf"/>
</dbReference>
<keyword evidence="17" id="KW-1185">Reference proteome</keyword>
<evidence type="ECO:0000256" key="4">
    <source>
        <dbReference type="ARBA" id="ARBA00022452"/>
    </source>
</evidence>
<evidence type="ECO:0000256" key="5">
    <source>
        <dbReference type="ARBA" id="ARBA00022692"/>
    </source>
</evidence>
<accession>A0A5R8KFN8</accession>
<keyword evidence="3 12" id="KW-0813">Transport</keyword>
<evidence type="ECO:0000256" key="3">
    <source>
        <dbReference type="ARBA" id="ARBA00022448"/>
    </source>
</evidence>
<dbReference type="GO" id="GO:0009279">
    <property type="term" value="C:cell outer membrane"/>
    <property type="evidence" value="ECO:0007669"/>
    <property type="project" value="UniProtKB-SubCell"/>
</dbReference>
<keyword evidence="5 12" id="KW-0812">Transmembrane</keyword>
<sequence>MNCADFNTIASGGFNSPHLMKSTIIKHRKRALPNSLTAREGIALTTSVLCAAGALPAQTAPAPAPDNGASPTVTPEVVVTGQADPLYKPQAVASPKLQGPLRDVPQTITVIPQTVIQEQGATNLRDVLRNVPGISIQAGEGGGGLPGDNLSIRGFNARTDFFIDGVRDFGAYSRDPFNYEQIEVAKGPSSSTSGRGSTGGSINLVTKTPKLEPFYHLDTMGGTDKLFRSTIDINQPFLVNPGSPGVEGFSGGKGAKEVLPVAPVAESGHAFRLNGLFHTNEVAGRDVVEQERWAIAPSLAFGLGTETRLTFTYLHMEEDNVPEYGIPWVPPNSNPQLSRFSDQAPPVSFDNFYGIRGYDYEETETDVAGILFEHDFSDGLRLRNFSRYARTDRSSAITAPRFADVNNSLAINRQLQRRELTNEVWANQTDLSIDFDTGSIRHALVVGVEFVWEKQITQNGAQNTNQPTTNLFNPTPSDRPFGPMPGITNPPNKTEAQTISAYVFDKISFGEKWELTGGVRYDRVDADYSAPGVSFSRVDDLVSWRAALAFKPVENGNIYFGYATSFNPSIDGNANAGLGLTANTVNLDPEESRTFELGTKWDLFEDRLSLTGAIFRTEKTNARTSDPTDPVAVTVLDGEQVVQGFEIGFAGSITDWWRVFGGYTYLDSEVEDSANVLEIGNQLSNTPEHSFSFWTVFDLPYGFELGGGANFVDSRFNNNLNARQAPSYWLFDAMLGYKVNDNLSFRFNVYNIGDERYIDRLGGGHFVPGVGRTFALSASVKF</sequence>
<dbReference type="InterPro" id="IPR012910">
    <property type="entry name" value="Plug_dom"/>
</dbReference>
<evidence type="ECO:0000256" key="8">
    <source>
        <dbReference type="ARBA" id="ARBA00023077"/>
    </source>
</evidence>
<evidence type="ECO:0000256" key="12">
    <source>
        <dbReference type="PROSITE-ProRule" id="PRU01360"/>
    </source>
</evidence>
<dbReference type="GO" id="GO:0015344">
    <property type="term" value="F:siderophore uptake transmembrane transporter activity"/>
    <property type="evidence" value="ECO:0007669"/>
    <property type="project" value="TreeGrafter"/>
</dbReference>
<dbReference type="OrthoDB" id="9760333at2"/>
<evidence type="ECO:0000256" key="11">
    <source>
        <dbReference type="ARBA" id="ARBA00023237"/>
    </source>
</evidence>
<keyword evidence="11 12" id="KW-0998">Cell outer membrane</keyword>
<evidence type="ECO:0000256" key="2">
    <source>
        <dbReference type="ARBA" id="ARBA00009810"/>
    </source>
</evidence>
<dbReference type="EMBL" id="VAUV01000006">
    <property type="protein sequence ID" value="TLD71107.1"/>
    <property type="molecule type" value="Genomic_DNA"/>
</dbReference>
<keyword evidence="4 12" id="KW-1134">Transmembrane beta strand</keyword>
<feature type="domain" description="TonB-dependent receptor-like beta-barrel" evidence="14">
    <location>
        <begin position="330"/>
        <end position="752"/>
    </location>
</feature>
<evidence type="ECO:0000256" key="6">
    <source>
        <dbReference type="ARBA" id="ARBA00022729"/>
    </source>
</evidence>
<keyword evidence="9 12" id="KW-0472">Membrane</keyword>
<dbReference type="GO" id="GO:0015891">
    <property type="term" value="P:siderophore transport"/>
    <property type="evidence" value="ECO:0007669"/>
    <property type="project" value="InterPro"/>
</dbReference>
<dbReference type="Gene3D" id="2.170.130.10">
    <property type="entry name" value="TonB-dependent receptor, plug domain"/>
    <property type="match status" value="1"/>
</dbReference>
<dbReference type="InterPro" id="IPR000531">
    <property type="entry name" value="Beta-barrel_TonB"/>
</dbReference>
<evidence type="ECO:0000256" key="7">
    <source>
        <dbReference type="ARBA" id="ARBA00023065"/>
    </source>
</evidence>
<name>A0A5R8KFN8_9BACT</name>
<dbReference type="Proteomes" id="UP000306196">
    <property type="component" value="Unassembled WGS sequence"/>
</dbReference>
<organism evidence="16 17">
    <name type="scientific">Phragmitibacter flavus</name>
    <dbReference type="NCBI Taxonomy" id="2576071"/>
    <lineage>
        <taxon>Bacteria</taxon>
        <taxon>Pseudomonadati</taxon>
        <taxon>Verrucomicrobiota</taxon>
        <taxon>Verrucomicrobiia</taxon>
        <taxon>Verrucomicrobiales</taxon>
        <taxon>Verrucomicrobiaceae</taxon>
        <taxon>Phragmitibacter</taxon>
    </lineage>
</organism>
<keyword evidence="8 13" id="KW-0798">TonB box</keyword>
<comment type="subcellular location">
    <subcellularLocation>
        <location evidence="1 12">Cell outer membrane</location>
        <topology evidence="1 12">Multi-pass membrane protein</topology>
    </subcellularLocation>
</comment>
<dbReference type="SUPFAM" id="SSF56935">
    <property type="entry name" value="Porins"/>
    <property type="match status" value="1"/>
</dbReference>
<evidence type="ECO:0000259" key="14">
    <source>
        <dbReference type="Pfam" id="PF00593"/>
    </source>
</evidence>
<evidence type="ECO:0000256" key="9">
    <source>
        <dbReference type="ARBA" id="ARBA00023136"/>
    </source>
</evidence>
<dbReference type="Pfam" id="PF00593">
    <property type="entry name" value="TonB_dep_Rec_b-barrel"/>
    <property type="match status" value="1"/>
</dbReference>
<dbReference type="InterPro" id="IPR010105">
    <property type="entry name" value="TonB_sidphr_rcpt"/>
</dbReference>
<keyword evidence="6" id="KW-0732">Signal</keyword>
<dbReference type="GO" id="GO:0038023">
    <property type="term" value="F:signaling receptor activity"/>
    <property type="evidence" value="ECO:0007669"/>
    <property type="project" value="InterPro"/>
</dbReference>
<evidence type="ECO:0000256" key="13">
    <source>
        <dbReference type="RuleBase" id="RU003357"/>
    </source>
</evidence>
<dbReference type="NCBIfam" id="TIGR01783">
    <property type="entry name" value="TonB-siderophor"/>
    <property type="match status" value="1"/>
</dbReference>
<dbReference type="PANTHER" id="PTHR32552:SF83">
    <property type="entry name" value="BLR3904 PROTEIN"/>
    <property type="match status" value="1"/>
</dbReference>
<proteinExistence type="inferred from homology"/>
<comment type="caution">
    <text evidence="16">The sequence shown here is derived from an EMBL/GenBank/DDBJ whole genome shotgun (WGS) entry which is preliminary data.</text>
</comment>
<keyword evidence="7" id="KW-0406">Ion transport</keyword>
<gene>
    <name evidence="16" type="ORF">FEM03_09340</name>
</gene>
<comment type="similarity">
    <text evidence="2 12 13">Belongs to the TonB-dependent receptor family.</text>
</comment>
<evidence type="ECO:0000256" key="10">
    <source>
        <dbReference type="ARBA" id="ARBA00023170"/>
    </source>
</evidence>
<dbReference type="InterPro" id="IPR039426">
    <property type="entry name" value="TonB-dep_rcpt-like"/>
</dbReference>
<evidence type="ECO:0000313" key="16">
    <source>
        <dbReference type="EMBL" id="TLD71107.1"/>
    </source>
</evidence>
<dbReference type="PANTHER" id="PTHR32552">
    <property type="entry name" value="FERRICHROME IRON RECEPTOR-RELATED"/>
    <property type="match status" value="1"/>
</dbReference>
<protein>
    <submittedName>
        <fullName evidence="16">TonB-dependent siderophore receptor</fullName>
    </submittedName>
</protein>
<reference evidence="16 17" key="1">
    <citation type="submission" date="2019-05" db="EMBL/GenBank/DDBJ databases">
        <title>Verrucobacter flavum gen. nov., sp. nov. a new member of the family Verrucomicrobiaceae.</title>
        <authorList>
            <person name="Szuroczki S."/>
            <person name="Abbaszade G."/>
            <person name="Szabo A."/>
            <person name="Felfoldi T."/>
            <person name="Schumann P."/>
            <person name="Boka K."/>
            <person name="Keki Z."/>
            <person name="Toumi M."/>
            <person name="Toth E."/>
        </authorList>
    </citation>
    <scope>NUCLEOTIDE SEQUENCE [LARGE SCALE GENOMIC DNA]</scope>
    <source>
        <strain evidence="16 17">MG-N-17</strain>
    </source>
</reference>
<dbReference type="FunFam" id="2.170.130.10:FF:000001">
    <property type="entry name" value="Catecholate siderophore TonB-dependent receptor"/>
    <property type="match status" value="1"/>
</dbReference>
<dbReference type="CDD" id="cd01347">
    <property type="entry name" value="ligand_gated_channel"/>
    <property type="match status" value="1"/>
</dbReference>
<dbReference type="AlphaFoldDB" id="A0A5R8KFN8"/>
<dbReference type="Gene3D" id="2.40.170.20">
    <property type="entry name" value="TonB-dependent receptor, beta-barrel domain"/>
    <property type="match status" value="1"/>
</dbReference>
<evidence type="ECO:0000256" key="1">
    <source>
        <dbReference type="ARBA" id="ARBA00004571"/>
    </source>
</evidence>
<evidence type="ECO:0000313" key="17">
    <source>
        <dbReference type="Proteomes" id="UP000306196"/>
    </source>
</evidence>
<keyword evidence="10 16" id="KW-0675">Receptor</keyword>
<dbReference type="InterPro" id="IPR036942">
    <property type="entry name" value="Beta-barrel_TonB_sf"/>
</dbReference>
<dbReference type="PROSITE" id="PS52016">
    <property type="entry name" value="TONB_DEPENDENT_REC_3"/>
    <property type="match status" value="1"/>
</dbReference>